<gene>
    <name evidence="1" type="ORF">BJ970_004481</name>
</gene>
<evidence type="ECO:0000313" key="1">
    <source>
        <dbReference type="EMBL" id="MBB5156947.1"/>
    </source>
</evidence>
<dbReference type="RefSeq" id="WP_184727982.1">
    <property type="nucleotide sequence ID" value="NZ_JACHIW010000001.1"/>
</dbReference>
<reference evidence="1 2" key="1">
    <citation type="submission" date="2020-08" db="EMBL/GenBank/DDBJ databases">
        <title>Sequencing the genomes of 1000 actinobacteria strains.</title>
        <authorList>
            <person name="Klenk H.-P."/>
        </authorList>
    </citation>
    <scope>NUCLEOTIDE SEQUENCE [LARGE SCALE GENOMIC DNA]</scope>
    <source>
        <strain evidence="1 2">DSM 45584</strain>
    </source>
</reference>
<accession>A0A840QAH3</accession>
<sequence>MLLTDEELAGYAQLGAAHHIEVCLFVGPRAAWDGASPSRATAEGAAIGARNVGLASLHGALSDVYRAVDHGIRSVLVADEGLMALIAKAKTEGSLPADLIVKASALMGISNPYSAEVIHRIGADSINIPAETSLPELAAFRSVTDGVLDLYVEGPDSLGGFLRYHDIAEIIRVAAPVYVKFGLRNVVPMYPTGSHLHAMAEQTTVERIRRAAIGLEHLARAGTDLKVDKSCDRAGIPVA</sequence>
<comment type="caution">
    <text evidence="1">The sequence shown here is derived from an EMBL/GenBank/DDBJ whole genome shotgun (WGS) entry which is preliminary data.</text>
</comment>
<dbReference type="AlphaFoldDB" id="A0A840QAH3"/>
<name>A0A840QAH3_9PSEU</name>
<dbReference type="EMBL" id="JACHIW010000001">
    <property type="protein sequence ID" value="MBB5156947.1"/>
    <property type="molecule type" value="Genomic_DNA"/>
</dbReference>
<protein>
    <submittedName>
        <fullName evidence="1">Uncharacterized protein</fullName>
    </submittedName>
</protein>
<dbReference type="Proteomes" id="UP000584374">
    <property type="component" value="Unassembled WGS sequence"/>
</dbReference>
<keyword evidence="2" id="KW-1185">Reference proteome</keyword>
<organism evidence="1 2">
    <name type="scientific">Saccharopolyspora phatthalungensis</name>
    <dbReference type="NCBI Taxonomy" id="664693"/>
    <lineage>
        <taxon>Bacteria</taxon>
        <taxon>Bacillati</taxon>
        <taxon>Actinomycetota</taxon>
        <taxon>Actinomycetes</taxon>
        <taxon>Pseudonocardiales</taxon>
        <taxon>Pseudonocardiaceae</taxon>
        <taxon>Saccharopolyspora</taxon>
    </lineage>
</organism>
<proteinExistence type="predicted"/>
<evidence type="ECO:0000313" key="2">
    <source>
        <dbReference type="Proteomes" id="UP000584374"/>
    </source>
</evidence>